<feature type="transmembrane region" description="Helical" evidence="1">
    <location>
        <begin position="38"/>
        <end position="59"/>
    </location>
</feature>
<protein>
    <recommendedName>
        <fullName evidence="2">Putative zinc-ribbon domain-containing protein</fullName>
    </recommendedName>
</protein>
<dbReference type="Pfam" id="PF13248">
    <property type="entry name" value="Zn_ribbon_3"/>
    <property type="match status" value="1"/>
</dbReference>
<evidence type="ECO:0000256" key="1">
    <source>
        <dbReference type="SAM" id="Phobius"/>
    </source>
</evidence>
<dbReference type="Proteomes" id="UP000885672">
    <property type="component" value="Unassembled WGS sequence"/>
</dbReference>
<name>A0A7V0T432_UNCW3</name>
<organism evidence="3">
    <name type="scientific">candidate division WOR-3 bacterium</name>
    <dbReference type="NCBI Taxonomy" id="2052148"/>
    <lineage>
        <taxon>Bacteria</taxon>
        <taxon>Bacteria division WOR-3</taxon>
    </lineage>
</organism>
<sequence length="69" mass="7231">MPRCPHCGEIYRKGQEKCYACGQPVTGRGSGEGGINPLIYIIGGGVVGIVLLGFILATGNRAAVAREER</sequence>
<proteinExistence type="predicted"/>
<keyword evidence="1" id="KW-0812">Transmembrane</keyword>
<feature type="non-terminal residue" evidence="3">
    <location>
        <position position="69"/>
    </location>
</feature>
<comment type="caution">
    <text evidence="3">The sequence shown here is derived from an EMBL/GenBank/DDBJ whole genome shotgun (WGS) entry which is preliminary data.</text>
</comment>
<evidence type="ECO:0000313" key="3">
    <source>
        <dbReference type="EMBL" id="HDQ98859.1"/>
    </source>
</evidence>
<dbReference type="EMBL" id="DSBX01000032">
    <property type="protein sequence ID" value="HDQ98859.1"/>
    <property type="molecule type" value="Genomic_DNA"/>
</dbReference>
<reference evidence="3" key="1">
    <citation type="journal article" date="2020" name="mSystems">
        <title>Genome- and Community-Level Interaction Insights into Carbon Utilization and Element Cycling Functions of Hydrothermarchaeota in Hydrothermal Sediment.</title>
        <authorList>
            <person name="Zhou Z."/>
            <person name="Liu Y."/>
            <person name="Xu W."/>
            <person name="Pan J."/>
            <person name="Luo Z.H."/>
            <person name="Li M."/>
        </authorList>
    </citation>
    <scope>NUCLEOTIDE SEQUENCE [LARGE SCALE GENOMIC DNA]</scope>
    <source>
        <strain evidence="3">SpSt-1182</strain>
    </source>
</reference>
<feature type="domain" description="Putative zinc-ribbon" evidence="2">
    <location>
        <begin position="3"/>
        <end position="24"/>
    </location>
</feature>
<keyword evidence="1" id="KW-1133">Transmembrane helix</keyword>
<evidence type="ECO:0000259" key="2">
    <source>
        <dbReference type="Pfam" id="PF13248"/>
    </source>
</evidence>
<keyword evidence="1" id="KW-0472">Membrane</keyword>
<gene>
    <name evidence="3" type="ORF">ENN51_01030</name>
</gene>
<dbReference type="AlphaFoldDB" id="A0A7V0T432"/>
<accession>A0A7V0T432</accession>
<dbReference type="InterPro" id="IPR059113">
    <property type="entry name" value="Znf_ribbon"/>
</dbReference>